<accession>A0A5D6UUM9</accession>
<evidence type="ECO:0000313" key="3">
    <source>
        <dbReference type="Proteomes" id="UP000322791"/>
    </source>
</evidence>
<comment type="caution">
    <text evidence="2">The sequence shown here is derived from an EMBL/GenBank/DDBJ whole genome shotgun (WGS) entry which is preliminary data.</text>
</comment>
<keyword evidence="3" id="KW-1185">Reference proteome</keyword>
<gene>
    <name evidence="2" type="ORF">FY528_19140</name>
</gene>
<feature type="chain" id="PRO_5022682194" evidence="1">
    <location>
        <begin position="24"/>
        <end position="195"/>
    </location>
</feature>
<protein>
    <submittedName>
        <fullName evidence="2">Uncharacterized protein</fullName>
    </submittedName>
</protein>
<sequence>MSVSAHSSLRALLPLLLSATLGACKKDDSAGPQLPEPTQTGANTMGAKVDGQNWRAGNSVMFGPKPLTASVFEYAGAREFSVSGIFSTNDEKIPLSGTSIKLVISDLKAAGTYDLIQEGQPTQGTGSPSYGMFVESSYTPDKWYVTNPAYIGKVVVTRLDTIQHIVSGTFEFKAKEIAGAKIISITDGRFDVIYK</sequence>
<organism evidence="2 3">
    <name type="scientific">Hymenobacter lutimineralis</name>
    <dbReference type="NCBI Taxonomy" id="2606448"/>
    <lineage>
        <taxon>Bacteria</taxon>
        <taxon>Pseudomonadati</taxon>
        <taxon>Bacteroidota</taxon>
        <taxon>Cytophagia</taxon>
        <taxon>Cytophagales</taxon>
        <taxon>Hymenobacteraceae</taxon>
        <taxon>Hymenobacter</taxon>
    </lineage>
</organism>
<evidence type="ECO:0000256" key="1">
    <source>
        <dbReference type="SAM" id="SignalP"/>
    </source>
</evidence>
<dbReference type="RefSeq" id="WP_149072637.1">
    <property type="nucleotide sequence ID" value="NZ_VTHL01000028.1"/>
</dbReference>
<dbReference type="Proteomes" id="UP000322791">
    <property type="component" value="Unassembled WGS sequence"/>
</dbReference>
<dbReference type="AlphaFoldDB" id="A0A5D6UUM9"/>
<keyword evidence="1" id="KW-0732">Signal</keyword>
<reference evidence="2 3" key="1">
    <citation type="submission" date="2019-08" db="EMBL/GenBank/DDBJ databases">
        <authorList>
            <person name="Seo M.-J."/>
        </authorList>
    </citation>
    <scope>NUCLEOTIDE SEQUENCE [LARGE SCALE GENOMIC DNA]</scope>
    <source>
        <strain evidence="2 3">KIGAM108</strain>
    </source>
</reference>
<dbReference type="EMBL" id="VTHL01000028">
    <property type="protein sequence ID" value="TYZ06144.1"/>
    <property type="molecule type" value="Genomic_DNA"/>
</dbReference>
<feature type="signal peptide" evidence="1">
    <location>
        <begin position="1"/>
        <end position="23"/>
    </location>
</feature>
<name>A0A5D6UUM9_9BACT</name>
<evidence type="ECO:0000313" key="2">
    <source>
        <dbReference type="EMBL" id="TYZ06144.1"/>
    </source>
</evidence>
<proteinExistence type="predicted"/>